<comment type="caution">
    <text evidence="2">The sequence shown here is derived from an EMBL/GenBank/DDBJ whole genome shotgun (WGS) entry which is preliminary data.</text>
</comment>
<dbReference type="Proteomes" id="UP000315400">
    <property type="component" value="Unassembled WGS sequence"/>
</dbReference>
<evidence type="ECO:0000313" key="2">
    <source>
        <dbReference type="EMBL" id="TQF00623.1"/>
    </source>
</evidence>
<dbReference type="PANTHER" id="PTHR42831:SF1">
    <property type="entry name" value="FE-S PROTEIN MATURATION AUXILIARY FACTOR YITW"/>
    <property type="match status" value="1"/>
</dbReference>
<gene>
    <name evidence="2" type="ORF">FKY71_02545</name>
</gene>
<dbReference type="PANTHER" id="PTHR42831">
    <property type="entry name" value="FE-S PROTEIN MATURATION AUXILIARY FACTOR YITW"/>
    <property type="match status" value="1"/>
</dbReference>
<reference evidence="2 3" key="1">
    <citation type="submission" date="2019-06" db="EMBL/GenBank/DDBJ databases">
        <title>Metagenome assembled Genome of Spiribacter salinus SL48-SHIP from the microbial mat of Salt Lake 48 (Novosibirsk region, Russia).</title>
        <authorList>
            <person name="Shipova A."/>
            <person name="Rozanov A.S."/>
            <person name="Bryanskaya A.V."/>
            <person name="Peltek S.E."/>
        </authorList>
    </citation>
    <scope>NUCLEOTIDE SEQUENCE [LARGE SCALE GENOMIC DNA]</scope>
    <source>
        <strain evidence="2">SL48-SHIP-2</strain>
    </source>
</reference>
<dbReference type="Gene3D" id="3.30.300.130">
    <property type="entry name" value="Fe-S cluster assembly (FSCA)"/>
    <property type="match status" value="1"/>
</dbReference>
<dbReference type="EMBL" id="VIFK01000008">
    <property type="protein sequence ID" value="TQF00623.1"/>
    <property type="molecule type" value="Genomic_DNA"/>
</dbReference>
<dbReference type="InterPro" id="IPR052339">
    <property type="entry name" value="Fe-S_Maturation_MIP18"/>
</dbReference>
<feature type="domain" description="MIP18 family-like" evidence="1">
    <location>
        <begin position="9"/>
        <end position="81"/>
    </location>
</feature>
<dbReference type="InterPro" id="IPR002744">
    <property type="entry name" value="MIP18-like"/>
</dbReference>
<proteinExistence type="predicted"/>
<accession>A0A540VV62</accession>
<name>A0A540VV62_9GAMM</name>
<dbReference type="Pfam" id="PF01883">
    <property type="entry name" value="FeS_assembly_P"/>
    <property type="match status" value="1"/>
</dbReference>
<dbReference type="InterPro" id="IPR034904">
    <property type="entry name" value="FSCA_dom_sf"/>
</dbReference>
<organism evidence="2 3">
    <name type="scientific">Spiribacter salinus</name>
    <dbReference type="NCBI Taxonomy" id="1335746"/>
    <lineage>
        <taxon>Bacteria</taxon>
        <taxon>Pseudomonadati</taxon>
        <taxon>Pseudomonadota</taxon>
        <taxon>Gammaproteobacteria</taxon>
        <taxon>Chromatiales</taxon>
        <taxon>Ectothiorhodospiraceae</taxon>
        <taxon>Spiribacter</taxon>
    </lineage>
</organism>
<dbReference type="SUPFAM" id="SSF117916">
    <property type="entry name" value="Fe-S cluster assembly (FSCA) domain-like"/>
    <property type="match status" value="1"/>
</dbReference>
<protein>
    <submittedName>
        <fullName evidence="2">Metal-sulfur cluster assembly factor</fullName>
    </submittedName>
</protein>
<dbReference type="AlphaFoldDB" id="A0A540VV62"/>
<sequence>MSAPDIGGRVRDALREVRDPCMTAAGLNLSIVDLGLLRAVRVDADRIEVDVTFTEPGCPFSHRLLDDLHRVLDGLPEAERTRLNIVWSPPWTPADMTATARGQFDAARQQLDPKTTRTIPVKEISR</sequence>
<evidence type="ECO:0000313" key="3">
    <source>
        <dbReference type="Proteomes" id="UP000315400"/>
    </source>
</evidence>
<evidence type="ECO:0000259" key="1">
    <source>
        <dbReference type="Pfam" id="PF01883"/>
    </source>
</evidence>